<name>A0A1F6WZM7_9BACT</name>
<evidence type="ECO:0000313" key="1">
    <source>
        <dbReference type="EMBL" id="OGI87357.1"/>
    </source>
</evidence>
<evidence type="ECO:0000313" key="2">
    <source>
        <dbReference type="Proteomes" id="UP000177001"/>
    </source>
</evidence>
<gene>
    <name evidence="1" type="ORF">A3A91_02585</name>
</gene>
<dbReference type="Proteomes" id="UP000177001">
    <property type="component" value="Unassembled WGS sequence"/>
</dbReference>
<reference evidence="1 2" key="1">
    <citation type="journal article" date="2016" name="Nat. Commun.">
        <title>Thousands of microbial genomes shed light on interconnected biogeochemical processes in an aquifer system.</title>
        <authorList>
            <person name="Anantharaman K."/>
            <person name="Brown C.T."/>
            <person name="Hug L.A."/>
            <person name="Sharon I."/>
            <person name="Castelle C.J."/>
            <person name="Probst A.J."/>
            <person name="Thomas B.C."/>
            <person name="Singh A."/>
            <person name="Wilkins M.J."/>
            <person name="Karaoz U."/>
            <person name="Brodie E.L."/>
            <person name="Williams K.H."/>
            <person name="Hubbard S.S."/>
            <person name="Banfield J.F."/>
        </authorList>
    </citation>
    <scope>NUCLEOTIDE SEQUENCE [LARGE SCALE GENOMIC DNA]</scope>
</reference>
<dbReference type="AlphaFoldDB" id="A0A1F6WZM7"/>
<proteinExistence type="predicted"/>
<protein>
    <submittedName>
        <fullName evidence="1">Uncharacterized protein</fullName>
    </submittedName>
</protein>
<dbReference type="EMBL" id="MFUR01000003">
    <property type="protein sequence ID" value="OGI87357.1"/>
    <property type="molecule type" value="Genomic_DNA"/>
</dbReference>
<sequence>MKKETKTKKMTIDKLVIIMNNSFERLENKMATKADLKTQKTQGDVLQVVLKEIKAVHEDSKSFRDNISTLYTDHVAYDRKIDNLTVRVEKLEINLK</sequence>
<organism evidence="1 2">
    <name type="scientific">Candidatus Nomurabacteria bacterium RIFCSPLOWO2_01_FULL_36_16</name>
    <dbReference type="NCBI Taxonomy" id="1801767"/>
    <lineage>
        <taxon>Bacteria</taxon>
        <taxon>Candidatus Nomuraibacteriota</taxon>
    </lineage>
</organism>
<accession>A0A1F6WZM7</accession>
<comment type="caution">
    <text evidence="1">The sequence shown here is derived from an EMBL/GenBank/DDBJ whole genome shotgun (WGS) entry which is preliminary data.</text>
</comment>